<evidence type="ECO:0000313" key="1">
    <source>
        <dbReference type="EMBL" id="SVE34719.1"/>
    </source>
</evidence>
<protein>
    <submittedName>
        <fullName evidence="1">Uncharacterized protein</fullName>
    </submittedName>
</protein>
<sequence>MKKPALIAFLTFLVIPLHAADVSDLTFDA</sequence>
<accession>A0A383CRN5</accession>
<proteinExistence type="predicted"/>
<dbReference type="AlphaFoldDB" id="A0A383CRN5"/>
<organism evidence="1">
    <name type="scientific">marine metagenome</name>
    <dbReference type="NCBI Taxonomy" id="408172"/>
    <lineage>
        <taxon>unclassified sequences</taxon>
        <taxon>metagenomes</taxon>
        <taxon>ecological metagenomes</taxon>
    </lineage>
</organism>
<name>A0A383CRN5_9ZZZZ</name>
<reference evidence="1" key="1">
    <citation type="submission" date="2018-05" db="EMBL/GenBank/DDBJ databases">
        <authorList>
            <person name="Lanie J.A."/>
            <person name="Ng W.-L."/>
            <person name="Kazmierczak K.M."/>
            <person name="Andrzejewski T.M."/>
            <person name="Davidsen T.M."/>
            <person name="Wayne K.J."/>
            <person name="Tettelin H."/>
            <person name="Glass J.I."/>
            <person name="Rusch D."/>
            <person name="Podicherti R."/>
            <person name="Tsui H.-C.T."/>
            <person name="Winkler M.E."/>
        </authorList>
    </citation>
    <scope>NUCLEOTIDE SEQUENCE</scope>
</reference>
<feature type="non-terminal residue" evidence="1">
    <location>
        <position position="29"/>
    </location>
</feature>
<dbReference type="EMBL" id="UINC01211004">
    <property type="protein sequence ID" value="SVE34719.1"/>
    <property type="molecule type" value="Genomic_DNA"/>
</dbReference>
<gene>
    <name evidence="1" type="ORF">METZ01_LOCUS487573</name>
</gene>